<evidence type="ECO:0000256" key="1">
    <source>
        <dbReference type="SAM" id="SignalP"/>
    </source>
</evidence>
<proteinExistence type="predicted"/>
<organism evidence="3">
    <name type="scientific">Mesocestoides corti</name>
    <name type="common">Flatworm</name>
    <dbReference type="NCBI Taxonomy" id="53468"/>
    <lineage>
        <taxon>Eukaryota</taxon>
        <taxon>Metazoa</taxon>
        <taxon>Spiralia</taxon>
        <taxon>Lophotrochozoa</taxon>
        <taxon>Platyhelminthes</taxon>
        <taxon>Cestoda</taxon>
        <taxon>Eucestoda</taxon>
        <taxon>Cyclophyllidea</taxon>
        <taxon>Mesocestoididae</taxon>
        <taxon>Mesocestoides</taxon>
    </lineage>
</organism>
<name>A0A5K3FSZ6_MESCO</name>
<dbReference type="InterPro" id="IPR001283">
    <property type="entry name" value="CRISP-related"/>
</dbReference>
<dbReference type="SUPFAM" id="SSF55797">
    <property type="entry name" value="PR-1-like"/>
    <property type="match status" value="1"/>
</dbReference>
<accession>A0A5K3FSZ6</accession>
<dbReference type="InterPro" id="IPR035940">
    <property type="entry name" value="CAP_sf"/>
</dbReference>
<reference evidence="3" key="1">
    <citation type="submission" date="2019-11" db="UniProtKB">
        <authorList>
            <consortium name="WormBaseParasite"/>
        </authorList>
    </citation>
    <scope>IDENTIFICATION</scope>
</reference>
<dbReference type="WBParaSite" id="MCU_010281-RA">
    <property type="protein sequence ID" value="MCU_010281-RA"/>
    <property type="gene ID" value="MCU_010281"/>
</dbReference>
<dbReference type="Pfam" id="PF00188">
    <property type="entry name" value="CAP"/>
    <property type="match status" value="1"/>
</dbReference>
<dbReference type="AlphaFoldDB" id="A0A5K3FSZ6"/>
<dbReference type="PANTHER" id="PTHR10334">
    <property type="entry name" value="CYSTEINE-RICH SECRETORY PROTEIN-RELATED"/>
    <property type="match status" value="1"/>
</dbReference>
<feature type="chain" id="PRO_5024277409" evidence="1">
    <location>
        <begin position="17"/>
        <end position="200"/>
    </location>
</feature>
<dbReference type="SMART" id="SM00198">
    <property type="entry name" value="SCP"/>
    <property type="match status" value="1"/>
</dbReference>
<protein>
    <submittedName>
        <fullName evidence="3">SCP domain-containing protein</fullName>
    </submittedName>
</protein>
<feature type="domain" description="SCP" evidence="2">
    <location>
        <begin position="22"/>
        <end position="163"/>
    </location>
</feature>
<sequence length="200" mass="22013">MHSILCLLGLIGHVLAIVPSTQEREEIVAKFTHVRQNVNPPASNMNLLTYSEGLEKQAASYASRCLFQFPPPNMYPELVNTGMLLQITSNPKLRFQGVAYFAKQAKNYDYEGNSCKGGCRLYKQMVWAASTEVGCAKAKCPGKKRKEVHFMACAFNHGGTNLDERPYAKGVSCSNCRQGAVCLHNQCASAQEQNTTTLAT</sequence>
<evidence type="ECO:0000313" key="3">
    <source>
        <dbReference type="WBParaSite" id="MCU_010281-RA"/>
    </source>
</evidence>
<dbReference type="CDD" id="cd05380">
    <property type="entry name" value="CAP_euk"/>
    <property type="match status" value="1"/>
</dbReference>
<feature type="signal peptide" evidence="1">
    <location>
        <begin position="1"/>
        <end position="16"/>
    </location>
</feature>
<dbReference type="InterPro" id="IPR014044">
    <property type="entry name" value="CAP_dom"/>
</dbReference>
<evidence type="ECO:0000259" key="2">
    <source>
        <dbReference type="SMART" id="SM00198"/>
    </source>
</evidence>
<keyword evidence="1" id="KW-0732">Signal</keyword>
<dbReference type="Gene3D" id="3.40.33.10">
    <property type="entry name" value="CAP"/>
    <property type="match status" value="1"/>
</dbReference>